<comment type="catalytic activity">
    <reaction evidence="1 11">
        <text>Endonucleolytic cleavage to 5'-phosphomonoester.</text>
        <dbReference type="EC" id="3.1.26.4"/>
    </reaction>
</comment>
<dbReference type="Proteomes" id="UP000092971">
    <property type="component" value="Chromosome"/>
</dbReference>
<dbReference type="FunFam" id="3.30.420.10:FF:000089">
    <property type="entry name" value="Ribonuclease H"/>
    <property type="match status" value="1"/>
</dbReference>
<evidence type="ECO:0000313" key="14">
    <source>
        <dbReference type="Proteomes" id="UP000092971"/>
    </source>
</evidence>
<keyword evidence="8 11" id="KW-0255">Endonuclease</keyword>
<keyword evidence="11" id="KW-0963">Cytoplasm</keyword>
<dbReference type="InterPro" id="IPR050092">
    <property type="entry name" value="RNase_H"/>
</dbReference>
<comment type="subcellular location">
    <subcellularLocation>
        <location evidence="11">Cytoplasm</location>
    </subcellularLocation>
</comment>
<dbReference type="InterPro" id="IPR012337">
    <property type="entry name" value="RNaseH-like_sf"/>
</dbReference>
<feature type="binding site" evidence="11">
    <location>
        <position position="47"/>
    </location>
    <ligand>
        <name>Mg(2+)</name>
        <dbReference type="ChEBI" id="CHEBI:18420"/>
        <label>1</label>
    </ligand>
</feature>
<keyword evidence="10 11" id="KW-0460">Magnesium</keyword>
<evidence type="ECO:0000259" key="12">
    <source>
        <dbReference type="PROSITE" id="PS50879"/>
    </source>
</evidence>
<dbReference type="HAMAP" id="MF_00042">
    <property type="entry name" value="RNase_H"/>
    <property type="match status" value="1"/>
</dbReference>
<evidence type="ECO:0000256" key="3">
    <source>
        <dbReference type="ARBA" id="ARBA00005300"/>
    </source>
</evidence>
<feature type="binding site" evidence="11">
    <location>
        <position position="9"/>
    </location>
    <ligand>
        <name>Mg(2+)</name>
        <dbReference type="ChEBI" id="CHEBI:18420"/>
        <label>1</label>
    </ligand>
</feature>
<comment type="subunit">
    <text evidence="4 11">Monomer.</text>
</comment>
<dbReference type="EC" id="3.1.26.4" evidence="5 11"/>
<dbReference type="GO" id="GO:0043137">
    <property type="term" value="P:DNA replication, removal of RNA primer"/>
    <property type="evidence" value="ECO:0007669"/>
    <property type="project" value="TreeGrafter"/>
</dbReference>
<feature type="domain" description="RNase H type-1" evidence="12">
    <location>
        <begin position="1"/>
        <end position="143"/>
    </location>
</feature>
<dbReference type="EMBL" id="CP014672">
    <property type="protein sequence ID" value="ANW98828.1"/>
    <property type="molecule type" value="Genomic_DNA"/>
</dbReference>
<proteinExistence type="inferred from homology"/>
<dbReference type="InterPro" id="IPR002156">
    <property type="entry name" value="RNaseH_domain"/>
</dbReference>
<dbReference type="InterPro" id="IPR022892">
    <property type="entry name" value="RNaseHI"/>
</dbReference>
<dbReference type="PANTHER" id="PTHR10642">
    <property type="entry name" value="RIBONUCLEASE H1"/>
    <property type="match status" value="1"/>
</dbReference>
<dbReference type="GO" id="GO:0000287">
    <property type="term" value="F:magnesium ion binding"/>
    <property type="evidence" value="ECO:0007669"/>
    <property type="project" value="UniProtKB-UniRule"/>
</dbReference>
<dbReference type="InterPro" id="IPR036397">
    <property type="entry name" value="RNaseH_sf"/>
</dbReference>
<feature type="binding site" evidence="11">
    <location>
        <position position="9"/>
    </location>
    <ligand>
        <name>Mg(2+)</name>
        <dbReference type="ChEBI" id="CHEBI:18420"/>
        <label>2</label>
    </ligand>
</feature>
<reference evidence="13 14" key="1">
    <citation type="submission" date="2016-02" db="EMBL/GenBank/DDBJ databases">
        <title>Comparison of Clostridium stercorarium subspecies using comparative genomics and transcriptomics.</title>
        <authorList>
            <person name="Schellenberg J."/>
            <person name="Thallinger G."/>
            <person name="Levin D.B."/>
            <person name="Zhang X."/>
            <person name="Alvare G."/>
            <person name="Fristensky B."/>
            <person name="Sparling R."/>
        </authorList>
    </citation>
    <scope>NUCLEOTIDE SEQUENCE [LARGE SCALE GENOMIC DNA]</scope>
    <source>
        <strain evidence="13 14">DSM 2910</strain>
    </source>
</reference>
<evidence type="ECO:0000256" key="2">
    <source>
        <dbReference type="ARBA" id="ARBA00004065"/>
    </source>
</evidence>
<accession>A0A1B1YDJ9</accession>
<evidence type="ECO:0000256" key="4">
    <source>
        <dbReference type="ARBA" id="ARBA00011245"/>
    </source>
</evidence>
<dbReference type="AlphaFoldDB" id="A0A1B1YDJ9"/>
<comment type="function">
    <text evidence="2 11">Endonuclease that specifically degrades the RNA of RNA-DNA hybrids.</text>
</comment>
<evidence type="ECO:0000256" key="7">
    <source>
        <dbReference type="ARBA" id="ARBA00022723"/>
    </source>
</evidence>
<comment type="similarity">
    <text evidence="3 11">Belongs to the RNase H family.</text>
</comment>
<feature type="binding site" evidence="11">
    <location>
        <position position="69"/>
    </location>
    <ligand>
        <name>Mg(2+)</name>
        <dbReference type="ChEBI" id="CHEBI:18420"/>
        <label>1</label>
    </ligand>
</feature>
<dbReference type="OrthoDB" id="7845843at2"/>
<evidence type="ECO:0000313" key="13">
    <source>
        <dbReference type="EMBL" id="ANW98828.1"/>
    </source>
</evidence>
<keyword evidence="7 11" id="KW-0479">Metal-binding</keyword>
<dbReference type="PANTHER" id="PTHR10642:SF26">
    <property type="entry name" value="RIBONUCLEASE H1"/>
    <property type="match status" value="1"/>
</dbReference>
<dbReference type="GO" id="GO:0003676">
    <property type="term" value="F:nucleic acid binding"/>
    <property type="evidence" value="ECO:0007669"/>
    <property type="project" value="InterPro"/>
</dbReference>
<dbReference type="PROSITE" id="PS50879">
    <property type="entry name" value="RNASE_H_1"/>
    <property type="match status" value="1"/>
</dbReference>
<keyword evidence="9 11" id="KW-0378">Hydrolase</keyword>
<name>A0A1B1YDJ9_THEST</name>
<comment type="cofactor">
    <cofactor evidence="11">
        <name>Mg(2+)</name>
        <dbReference type="ChEBI" id="CHEBI:18420"/>
    </cofactor>
    <text evidence="11">Binds 1 Mg(2+) ion per subunit. May bind a second metal ion at a regulatory site, or after substrate binding.</text>
</comment>
<dbReference type="RefSeq" id="WP_015359147.1">
    <property type="nucleotide sequence ID" value="NZ_CP014672.1"/>
</dbReference>
<dbReference type="CDD" id="cd09278">
    <property type="entry name" value="RNase_HI_prokaryote_like"/>
    <property type="match status" value="1"/>
</dbReference>
<dbReference type="Gene3D" id="3.30.420.10">
    <property type="entry name" value="Ribonuclease H-like superfamily/Ribonuclease H"/>
    <property type="match status" value="1"/>
</dbReference>
<keyword evidence="6 11" id="KW-0540">Nuclease</keyword>
<evidence type="ECO:0000256" key="1">
    <source>
        <dbReference type="ARBA" id="ARBA00000077"/>
    </source>
</evidence>
<feature type="binding site" evidence="11">
    <location>
        <position position="135"/>
    </location>
    <ligand>
        <name>Mg(2+)</name>
        <dbReference type="ChEBI" id="CHEBI:18420"/>
        <label>2</label>
    </ligand>
</feature>
<sequence length="151" mass="17192">MKEVEIYTDGACSGNPGKGGWGVILIYKGKEKVLSGYEEQTTNNRMELRAVIEGLKALKEPCVVKLYSDSAYVINAFQNGWVEEWKKNGWSRGPKKEELKNADLWQELDSLVQKHRVQWIKVKGHSDNEYNNRCDKLATGEITKAKKGDEK</sequence>
<evidence type="ECO:0000256" key="11">
    <source>
        <dbReference type="HAMAP-Rule" id="MF_00042"/>
    </source>
</evidence>
<evidence type="ECO:0000256" key="10">
    <source>
        <dbReference type="ARBA" id="ARBA00022842"/>
    </source>
</evidence>
<protein>
    <recommendedName>
        <fullName evidence="5 11">Ribonuclease H</fullName>
        <shortName evidence="11">RNase H</shortName>
        <ecNumber evidence="5 11">3.1.26.4</ecNumber>
    </recommendedName>
</protein>
<gene>
    <name evidence="11" type="primary">rnhA</name>
    <name evidence="13" type="ORF">CSTERTH_07220</name>
</gene>
<evidence type="ECO:0000256" key="9">
    <source>
        <dbReference type="ARBA" id="ARBA00022801"/>
    </source>
</evidence>
<evidence type="ECO:0000256" key="8">
    <source>
        <dbReference type="ARBA" id="ARBA00022759"/>
    </source>
</evidence>
<evidence type="ECO:0000256" key="5">
    <source>
        <dbReference type="ARBA" id="ARBA00012180"/>
    </source>
</evidence>
<organism evidence="13 14">
    <name type="scientific">Thermoclostridium stercorarium subsp. thermolacticum DSM 2910</name>
    <dbReference type="NCBI Taxonomy" id="1121336"/>
    <lineage>
        <taxon>Bacteria</taxon>
        <taxon>Bacillati</taxon>
        <taxon>Bacillota</taxon>
        <taxon>Clostridia</taxon>
        <taxon>Eubacteriales</taxon>
        <taxon>Oscillospiraceae</taxon>
        <taxon>Thermoclostridium</taxon>
    </lineage>
</organism>
<dbReference type="GO" id="GO:0005737">
    <property type="term" value="C:cytoplasm"/>
    <property type="evidence" value="ECO:0007669"/>
    <property type="project" value="UniProtKB-SubCell"/>
</dbReference>
<dbReference type="SUPFAM" id="SSF53098">
    <property type="entry name" value="Ribonuclease H-like"/>
    <property type="match status" value="1"/>
</dbReference>
<dbReference type="GO" id="GO:0004523">
    <property type="term" value="F:RNA-DNA hybrid ribonuclease activity"/>
    <property type="evidence" value="ECO:0007669"/>
    <property type="project" value="UniProtKB-UniRule"/>
</dbReference>
<evidence type="ECO:0000256" key="6">
    <source>
        <dbReference type="ARBA" id="ARBA00022722"/>
    </source>
</evidence>
<dbReference type="Pfam" id="PF00075">
    <property type="entry name" value="RNase_H"/>
    <property type="match status" value="1"/>
</dbReference>
<dbReference type="NCBIfam" id="NF001236">
    <property type="entry name" value="PRK00203.1"/>
    <property type="match status" value="1"/>
</dbReference>